<evidence type="ECO:0000256" key="9">
    <source>
        <dbReference type="ARBA" id="ARBA00023136"/>
    </source>
</evidence>
<dbReference type="InterPro" id="IPR002299">
    <property type="entry name" value="Porin_Neis"/>
</dbReference>
<organism evidence="13 14">
    <name type="scientific">Caballeronia glebae</name>
    <dbReference type="NCBI Taxonomy" id="1777143"/>
    <lineage>
        <taxon>Bacteria</taxon>
        <taxon>Pseudomonadati</taxon>
        <taxon>Pseudomonadota</taxon>
        <taxon>Betaproteobacteria</taxon>
        <taxon>Burkholderiales</taxon>
        <taxon>Burkholderiaceae</taxon>
        <taxon>Caballeronia</taxon>
    </lineage>
</organism>
<sequence length="394" mass="41292">MKRIALTSLSLALLGAAGAAQAQTSVTLYGVIDTGLAYVSHANANGDHLFGMVNGTLSGPRWGLKGQEDLGGGLKAIFQLESGFDPGTGRLNQGGREFGRQAFVGLSGNQWGTVTLGRQYDPSVDMVQGLTGDNYWGAAFATPGDVDNYDNSLRVSNAVKYVSPVFSGFQFEGIYGFSNLAGTTGQGQTWGGAATYGNGPFSIAASYLYANNPSAGRVPVTGANTGWNSPSSDSLFNTIINNGYSTAHAVGIARGAGQYVFGPFTVGASYSFAQYKPDGLSSFQTQEKFNVGNGYVNFQLTPATLLGLGYTYTHASGDTSANYHQVSLGADYSLSKRTDVYAVGAYQHASGSQRVNNSDGTQSTVNATASISDFGFDSGRSHQELVLIGLRHKF</sequence>
<keyword evidence="6 11" id="KW-0732">Signal</keyword>
<dbReference type="GO" id="GO:0046930">
    <property type="term" value="C:pore complex"/>
    <property type="evidence" value="ECO:0007669"/>
    <property type="project" value="UniProtKB-KW"/>
</dbReference>
<keyword evidence="3" id="KW-0813">Transport</keyword>
<dbReference type="InterPro" id="IPR001702">
    <property type="entry name" value="Porin_Gram-ve"/>
</dbReference>
<feature type="signal peptide" evidence="11">
    <location>
        <begin position="1"/>
        <end position="22"/>
    </location>
</feature>
<accession>A0A158BB96</accession>
<dbReference type="EMBL" id="FCOJ02000027">
    <property type="protein sequence ID" value="SAK67368.1"/>
    <property type="molecule type" value="Genomic_DNA"/>
</dbReference>
<dbReference type="PRINTS" id="PR00182">
    <property type="entry name" value="ECOLNEIPORIN"/>
</dbReference>
<dbReference type="PRINTS" id="PR00184">
    <property type="entry name" value="NEISSPPORIN"/>
</dbReference>
<reference evidence="13" key="1">
    <citation type="submission" date="2016-01" db="EMBL/GenBank/DDBJ databases">
        <authorList>
            <person name="Peeters C."/>
        </authorList>
    </citation>
    <scope>NUCLEOTIDE SEQUENCE [LARGE SCALE GENOMIC DNA]</scope>
    <source>
        <strain evidence="13">LMG 29325</strain>
    </source>
</reference>
<evidence type="ECO:0000256" key="4">
    <source>
        <dbReference type="ARBA" id="ARBA00022452"/>
    </source>
</evidence>
<dbReference type="RefSeq" id="WP_086969983.1">
    <property type="nucleotide sequence ID" value="NZ_FCOJ02000027.1"/>
</dbReference>
<evidence type="ECO:0000256" key="10">
    <source>
        <dbReference type="ARBA" id="ARBA00023237"/>
    </source>
</evidence>
<keyword evidence="14" id="KW-1185">Reference proteome</keyword>
<dbReference type="Pfam" id="PF13609">
    <property type="entry name" value="Porin_4"/>
    <property type="match status" value="1"/>
</dbReference>
<dbReference type="STRING" id="1777143.AWB82_03865"/>
<dbReference type="GO" id="GO:0015288">
    <property type="term" value="F:porin activity"/>
    <property type="evidence" value="ECO:0007669"/>
    <property type="project" value="UniProtKB-KW"/>
</dbReference>
<feature type="chain" id="PRO_5007621572" evidence="11">
    <location>
        <begin position="23"/>
        <end position="394"/>
    </location>
</feature>
<dbReference type="PANTHER" id="PTHR34501:SF9">
    <property type="entry name" value="MAJOR OUTER MEMBRANE PROTEIN P.IA"/>
    <property type="match status" value="1"/>
</dbReference>
<dbReference type="PANTHER" id="PTHR34501">
    <property type="entry name" value="PROTEIN YDDL-RELATED"/>
    <property type="match status" value="1"/>
</dbReference>
<protein>
    <submittedName>
        <fullName evidence="13">Porin</fullName>
    </submittedName>
</protein>
<evidence type="ECO:0000256" key="5">
    <source>
        <dbReference type="ARBA" id="ARBA00022692"/>
    </source>
</evidence>
<dbReference type="InterPro" id="IPR050298">
    <property type="entry name" value="Gram-neg_bact_OMP"/>
</dbReference>
<comment type="subcellular location">
    <subcellularLocation>
        <location evidence="1">Cell outer membrane</location>
        <topology evidence="1">Multi-pass membrane protein</topology>
    </subcellularLocation>
</comment>
<gene>
    <name evidence="13" type="ORF">AWB82_03865</name>
</gene>
<evidence type="ECO:0000313" key="14">
    <source>
        <dbReference type="Proteomes" id="UP000054596"/>
    </source>
</evidence>
<comment type="subunit">
    <text evidence="2">Homotrimer.</text>
</comment>
<evidence type="ECO:0000256" key="2">
    <source>
        <dbReference type="ARBA" id="ARBA00011233"/>
    </source>
</evidence>
<evidence type="ECO:0000256" key="8">
    <source>
        <dbReference type="ARBA" id="ARBA00023114"/>
    </source>
</evidence>
<dbReference type="InterPro" id="IPR023614">
    <property type="entry name" value="Porin_dom_sf"/>
</dbReference>
<dbReference type="SUPFAM" id="SSF56935">
    <property type="entry name" value="Porins"/>
    <property type="match status" value="1"/>
</dbReference>
<name>A0A158BB96_9BURK</name>
<dbReference type="GO" id="GO:0034220">
    <property type="term" value="P:monoatomic ion transmembrane transport"/>
    <property type="evidence" value="ECO:0007669"/>
    <property type="project" value="InterPro"/>
</dbReference>
<proteinExistence type="predicted"/>
<dbReference type="Gene3D" id="2.40.160.10">
    <property type="entry name" value="Porin"/>
    <property type="match status" value="1"/>
</dbReference>
<evidence type="ECO:0000313" key="13">
    <source>
        <dbReference type="EMBL" id="SAK67368.1"/>
    </source>
</evidence>
<dbReference type="Proteomes" id="UP000054596">
    <property type="component" value="Unassembled WGS sequence"/>
</dbReference>
<evidence type="ECO:0000256" key="1">
    <source>
        <dbReference type="ARBA" id="ARBA00004571"/>
    </source>
</evidence>
<keyword evidence="4" id="KW-1134">Transmembrane beta strand</keyword>
<evidence type="ECO:0000256" key="3">
    <source>
        <dbReference type="ARBA" id="ARBA00022448"/>
    </source>
</evidence>
<feature type="domain" description="Porin" evidence="12">
    <location>
        <begin position="11"/>
        <end position="351"/>
    </location>
</feature>
<evidence type="ECO:0000256" key="11">
    <source>
        <dbReference type="SAM" id="SignalP"/>
    </source>
</evidence>
<evidence type="ECO:0000256" key="6">
    <source>
        <dbReference type="ARBA" id="ARBA00022729"/>
    </source>
</evidence>
<keyword evidence="7" id="KW-0406">Ion transport</keyword>
<keyword evidence="10" id="KW-0998">Cell outer membrane</keyword>
<dbReference type="GO" id="GO:0009279">
    <property type="term" value="C:cell outer membrane"/>
    <property type="evidence" value="ECO:0007669"/>
    <property type="project" value="UniProtKB-SubCell"/>
</dbReference>
<dbReference type="InterPro" id="IPR033900">
    <property type="entry name" value="Gram_neg_porin_domain"/>
</dbReference>
<evidence type="ECO:0000259" key="12">
    <source>
        <dbReference type="Pfam" id="PF13609"/>
    </source>
</evidence>
<keyword evidence="9" id="KW-0472">Membrane</keyword>
<dbReference type="AlphaFoldDB" id="A0A158BB96"/>
<dbReference type="OrthoDB" id="8982743at2"/>
<dbReference type="CDD" id="cd00342">
    <property type="entry name" value="gram_neg_porins"/>
    <property type="match status" value="1"/>
</dbReference>
<keyword evidence="5" id="KW-0812">Transmembrane</keyword>
<keyword evidence="8" id="KW-0626">Porin</keyword>
<comment type="caution">
    <text evidence="13">The sequence shown here is derived from an EMBL/GenBank/DDBJ whole genome shotgun (WGS) entry which is preliminary data.</text>
</comment>
<evidence type="ECO:0000256" key="7">
    <source>
        <dbReference type="ARBA" id="ARBA00023065"/>
    </source>
</evidence>